<evidence type="ECO:0000256" key="3">
    <source>
        <dbReference type="ARBA" id="ARBA00023125"/>
    </source>
</evidence>
<keyword evidence="7" id="KW-1185">Reference proteome</keyword>
<dbReference type="PRINTS" id="PR00039">
    <property type="entry name" value="HTHLYSR"/>
</dbReference>
<dbReference type="PROSITE" id="PS50931">
    <property type="entry name" value="HTH_LYSR"/>
    <property type="match status" value="1"/>
</dbReference>
<dbReference type="FunFam" id="1.10.10.10:FF:000001">
    <property type="entry name" value="LysR family transcriptional regulator"/>
    <property type="match status" value="1"/>
</dbReference>
<sequence length="297" mass="32032">MTLFDGMETFARVVEAGSFTAAARELDVTKSSVSETVRRLEQRLGVRLLDRSTRHVAPTEAGLAFHARARKAIAEAQGAVAEARALHEEPAGRLRIAAPEAFTQLLVPVLSGLMQDYPDLEVEIVGGVPPVDLVEAGFDLAVRLAPRPADTLIVRRVGTSRIIILGSPAYLARQGAPERPEDVVAHRCIGFSPVFWGHEWRFETVDGLLAVPVKPVLLTNVTEAMRAAALAGMGLTALPEWSVADELGSGALVRVLSGWKTPESGIFVVYPSNRLMAAKVKHFADRLRQHLKAAGLS</sequence>
<dbReference type="Gene3D" id="1.10.10.10">
    <property type="entry name" value="Winged helix-like DNA-binding domain superfamily/Winged helix DNA-binding domain"/>
    <property type="match status" value="1"/>
</dbReference>
<dbReference type="OrthoDB" id="9812435at2"/>
<dbReference type="RefSeq" id="WP_136962407.1">
    <property type="nucleotide sequence ID" value="NZ_CP039690.1"/>
</dbReference>
<dbReference type="AlphaFoldDB" id="A0A4D7B027"/>
<dbReference type="Pfam" id="PF03466">
    <property type="entry name" value="LysR_substrate"/>
    <property type="match status" value="1"/>
</dbReference>
<reference evidence="6 7" key="1">
    <citation type="submission" date="2019-04" db="EMBL/GenBank/DDBJ databases">
        <title>Phreatobacter aquaticus sp. nov.</title>
        <authorList>
            <person name="Choi A."/>
        </authorList>
    </citation>
    <scope>NUCLEOTIDE SEQUENCE [LARGE SCALE GENOMIC DNA]</scope>
    <source>
        <strain evidence="6 7">KCTC 52518</strain>
    </source>
</reference>
<dbReference type="InterPro" id="IPR058163">
    <property type="entry name" value="LysR-type_TF_proteobact-type"/>
</dbReference>
<evidence type="ECO:0000313" key="7">
    <source>
        <dbReference type="Proteomes" id="UP000298781"/>
    </source>
</evidence>
<keyword evidence="3" id="KW-0238">DNA-binding</keyword>
<dbReference type="Pfam" id="PF00126">
    <property type="entry name" value="HTH_1"/>
    <property type="match status" value="1"/>
</dbReference>
<evidence type="ECO:0000256" key="1">
    <source>
        <dbReference type="ARBA" id="ARBA00009437"/>
    </source>
</evidence>
<dbReference type="Proteomes" id="UP000298781">
    <property type="component" value="Chromosome"/>
</dbReference>
<accession>A0A4D7B027</accession>
<feature type="domain" description="HTH lysR-type" evidence="5">
    <location>
        <begin position="1"/>
        <end position="59"/>
    </location>
</feature>
<evidence type="ECO:0000256" key="4">
    <source>
        <dbReference type="ARBA" id="ARBA00023163"/>
    </source>
</evidence>
<dbReference type="GO" id="GO:0006351">
    <property type="term" value="P:DNA-templated transcription"/>
    <property type="evidence" value="ECO:0007669"/>
    <property type="project" value="TreeGrafter"/>
</dbReference>
<dbReference type="SUPFAM" id="SSF46785">
    <property type="entry name" value="Winged helix' DNA-binding domain"/>
    <property type="match status" value="1"/>
</dbReference>
<evidence type="ECO:0000256" key="2">
    <source>
        <dbReference type="ARBA" id="ARBA00023015"/>
    </source>
</evidence>
<dbReference type="InterPro" id="IPR000847">
    <property type="entry name" value="LysR_HTH_N"/>
</dbReference>
<dbReference type="SUPFAM" id="SSF53850">
    <property type="entry name" value="Periplasmic binding protein-like II"/>
    <property type="match status" value="1"/>
</dbReference>
<evidence type="ECO:0000313" key="6">
    <source>
        <dbReference type="EMBL" id="QCI66969.1"/>
    </source>
</evidence>
<dbReference type="GO" id="GO:0043565">
    <property type="term" value="F:sequence-specific DNA binding"/>
    <property type="evidence" value="ECO:0007669"/>
    <property type="project" value="TreeGrafter"/>
</dbReference>
<evidence type="ECO:0000259" key="5">
    <source>
        <dbReference type="PROSITE" id="PS50931"/>
    </source>
</evidence>
<gene>
    <name evidence="6" type="ORF">E8M01_23635</name>
</gene>
<dbReference type="PANTHER" id="PTHR30537">
    <property type="entry name" value="HTH-TYPE TRANSCRIPTIONAL REGULATOR"/>
    <property type="match status" value="1"/>
</dbReference>
<comment type="similarity">
    <text evidence="1">Belongs to the LysR transcriptional regulatory family.</text>
</comment>
<dbReference type="InterPro" id="IPR036390">
    <property type="entry name" value="WH_DNA-bd_sf"/>
</dbReference>
<dbReference type="InterPro" id="IPR036388">
    <property type="entry name" value="WH-like_DNA-bd_sf"/>
</dbReference>
<dbReference type="CDD" id="cd08422">
    <property type="entry name" value="PBP2_CrgA_like"/>
    <property type="match status" value="1"/>
</dbReference>
<name>A0A4D7B027_9HYPH</name>
<dbReference type="EMBL" id="CP039690">
    <property type="protein sequence ID" value="QCI66969.1"/>
    <property type="molecule type" value="Genomic_DNA"/>
</dbReference>
<dbReference type="Gene3D" id="3.40.190.290">
    <property type="match status" value="1"/>
</dbReference>
<keyword evidence="4" id="KW-0804">Transcription</keyword>
<dbReference type="KEGG" id="pstg:E8M01_23635"/>
<keyword evidence="2" id="KW-0805">Transcription regulation</keyword>
<dbReference type="PANTHER" id="PTHR30537:SF1">
    <property type="entry name" value="HTH-TYPE TRANSCRIPTIONAL REGULATOR PGRR"/>
    <property type="match status" value="1"/>
</dbReference>
<dbReference type="GO" id="GO:0003700">
    <property type="term" value="F:DNA-binding transcription factor activity"/>
    <property type="evidence" value="ECO:0007669"/>
    <property type="project" value="InterPro"/>
</dbReference>
<proteinExistence type="inferred from homology"/>
<protein>
    <submittedName>
        <fullName evidence="6">LysR family transcriptional regulator</fullName>
    </submittedName>
</protein>
<dbReference type="InterPro" id="IPR005119">
    <property type="entry name" value="LysR_subst-bd"/>
</dbReference>
<organism evidence="6 7">
    <name type="scientific">Phreatobacter stygius</name>
    <dbReference type="NCBI Taxonomy" id="1940610"/>
    <lineage>
        <taxon>Bacteria</taxon>
        <taxon>Pseudomonadati</taxon>
        <taxon>Pseudomonadota</taxon>
        <taxon>Alphaproteobacteria</taxon>
        <taxon>Hyphomicrobiales</taxon>
        <taxon>Phreatobacteraceae</taxon>
        <taxon>Phreatobacter</taxon>
    </lineage>
</organism>